<comment type="caution">
    <text evidence="1">The sequence shown here is derived from an EMBL/GenBank/DDBJ whole genome shotgun (WGS) entry which is preliminary data.</text>
</comment>
<proteinExistence type="predicted"/>
<keyword evidence="2" id="KW-1185">Reference proteome</keyword>
<keyword evidence="1" id="KW-0378">Hydrolase</keyword>
<dbReference type="SFLD" id="SFLDS00003">
    <property type="entry name" value="Haloacid_Dehalogenase"/>
    <property type="match status" value="1"/>
</dbReference>
<dbReference type="OrthoDB" id="9781769at2"/>
<dbReference type="Pfam" id="PF12710">
    <property type="entry name" value="HAD"/>
    <property type="match status" value="1"/>
</dbReference>
<reference evidence="2" key="1">
    <citation type="submission" date="2015-04" db="EMBL/GenBank/DDBJ databases">
        <title>Physiological reanalysis, assessment of diazotrophy, and genome sequences of multiple isolates of Streptomyces thermoautotrophicus.</title>
        <authorList>
            <person name="MacKellar D.C."/>
            <person name="Lieber L."/>
            <person name="Norman J."/>
            <person name="Bolger A."/>
            <person name="Tobin C."/>
            <person name="Murray J.W."/>
            <person name="Chang R."/>
            <person name="Ford T."/>
            <person name="Nguyen P.Q."/>
            <person name="Woodward J."/>
            <person name="Permingeat H."/>
            <person name="Joshi N.S."/>
            <person name="Silver P.A."/>
            <person name="Usadel B."/>
            <person name="Rutherford A.W."/>
            <person name="Friesen M."/>
            <person name="Prell J."/>
        </authorList>
    </citation>
    <scope>NUCLEOTIDE SEQUENCE [LARGE SCALE GENOMIC DNA]</scope>
    <source>
        <strain evidence="2">H1</strain>
    </source>
</reference>
<dbReference type="PANTHER" id="PTHR43434:SF1">
    <property type="entry name" value="PHOSPHOGLYCOLATE PHOSPHATASE"/>
    <property type="match status" value="1"/>
</dbReference>
<dbReference type="Gene3D" id="3.40.50.1000">
    <property type="entry name" value="HAD superfamily/HAD-like"/>
    <property type="match status" value="1"/>
</dbReference>
<dbReference type="InterPro" id="IPR036412">
    <property type="entry name" value="HAD-like_sf"/>
</dbReference>
<dbReference type="SFLD" id="SFLDG01129">
    <property type="entry name" value="C1.5:_HAD__Beta-PGM__Phosphata"/>
    <property type="match status" value="1"/>
</dbReference>
<dbReference type="PATRIC" id="fig|1469144.10.peg.4135"/>
<evidence type="ECO:0000313" key="1">
    <source>
        <dbReference type="EMBL" id="KWX02811.1"/>
    </source>
</evidence>
<dbReference type="GO" id="GO:0008967">
    <property type="term" value="F:phosphoglycolate phosphatase activity"/>
    <property type="evidence" value="ECO:0007669"/>
    <property type="project" value="TreeGrafter"/>
</dbReference>
<dbReference type="PANTHER" id="PTHR43434">
    <property type="entry name" value="PHOSPHOGLYCOLATE PHOSPHATASE"/>
    <property type="match status" value="1"/>
</dbReference>
<dbReference type="InterPro" id="IPR023198">
    <property type="entry name" value="PGP-like_dom2"/>
</dbReference>
<dbReference type="Proteomes" id="UP000070188">
    <property type="component" value="Unassembled WGS sequence"/>
</dbReference>
<sequence>MLLVLWDVDQTLVNVDGLGGETFAEVFRRLVGRLPENSPPMSGRTDLDILGEMLRRNGVAPTSRTVARFQREFEAAFHDKVAALRRRGRALPGAVDAVAALAARPGVVQSVLTGNMRSVAELKLATFGLAAWLDFEVGAYGTESVARADLVPLAQERAGRKYGAVFDARSTVLVGDTPNDVAAGHQGGARVVAVATGRTSAAELRAAGADVVLPDLTDVDAVVAAVTGSARR</sequence>
<evidence type="ECO:0000313" key="2">
    <source>
        <dbReference type="Proteomes" id="UP000070188"/>
    </source>
</evidence>
<dbReference type="InterPro" id="IPR023214">
    <property type="entry name" value="HAD_sf"/>
</dbReference>
<name>A0A132MY43_9ACTN</name>
<dbReference type="RefSeq" id="WP_066892111.1">
    <property type="nucleotide sequence ID" value="NZ_LAXD01000001.1"/>
</dbReference>
<dbReference type="SUPFAM" id="SSF56784">
    <property type="entry name" value="HAD-like"/>
    <property type="match status" value="1"/>
</dbReference>
<dbReference type="EMBL" id="LAXD01000001">
    <property type="protein sequence ID" value="KWX02811.1"/>
    <property type="molecule type" value="Genomic_DNA"/>
</dbReference>
<dbReference type="AlphaFoldDB" id="A0A132MY43"/>
<protein>
    <submittedName>
        <fullName evidence="1">Haloacid dehalogenase-like hydrolase</fullName>
    </submittedName>
</protein>
<dbReference type="InterPro" id="IPR050155">
    <property type="entry name" value="HAD-like_hydrolase_sf"/>
</dbReference>
<dbReference type="Gene3D" id="1.10.150.240">
    <property type="entry name" value="Putative phosphatase, domain 2"/>
    <property type="match status" value="1"/>
</dbReference>
<dbReference type="STRING" id="1469144.LI90_3858"/>
<organism evidence="1 2">
    <name type="scientific">Carbonactinospora thermoautotrophica</name>
    <dbReference type="NCBI Taxonomy" id="1469144"/>
    <lineage>
        <taxon>Bacteria</taxon>
        <taxon>Bacillati</taxon>
        <taxon>Actinomycetota</taxon>
        <taxon>Actinomycetes</taxon>
        <taxon>Kitasatosporales</taxon>
        <taxon>Carbonactinosporaceae</taxon>
        <taxon>Carbonactinospora</taxon>
    </lineage>
</organism>
<gene>
    <name evidence="1" type="ORF">LI90_3858</name>
</gene>
<accession>A0A132MY43</accession>
<dbReference type="GO" id="GO:0006281">
    <property type="term" value="P:DNA repair"/>
    <property type="evidence" value="ECO:0007669"/>
    <property type="project" value="TreeGrafter"/>
</dbReference>